<accession>X0I4H1</accession>
<name>X0I4H1_FUSOX</name>
<gene>
    <name evidence="1" type="ORF">FOPG_15727</name>
</gene>
<dbReference type="Gene3D" id="3.90.70.10">
    <property type="entry name" value="Cysteine proteinases"/>
    <property type="match status" value="1"/>
</dbReference>
<dbReference type="Proteomes" id="UP000030676">
    <property type="component" value="Unassembled WGS sequence"/>
</dbReference>
<reference evidence="1" key="2">
    <citation type="submission" date="2014-03" db="EMBL/GenBank/DDBJ databases">
        <title>The Genome Annotation of Fusarium oxysporum PHW808.</title>
        <authorList>
            <consortium name="The Broad Institute Genomics Platform"/>
            <person name="Ma L.-J."/>
            <person name="Corby-Kistler H."/>
            <person name="Broz K."/>
            <person name="Gale L.R."/>
            <person name="Jonkers W."/>
            <person name="O'Donnell K."/>
            <person name="Ploetz R."/>
            <person name="Steinberg C."/>
            <person name="Schwartz D.C."/>
            <person name="VanEtten H."/>
            <person name="Zhou S."/>
            <person name="Young S.K."/>
            <person name="Zeng Q."/>
            <person name="Gargeya S."/>
            <person name="Fitzgerald M."/>
            <person name="Abouelleil A."/>
            <person name="Alvarado L."/>
            <person name="Chapman S.B."/>
            <person name="Gainer-Dewar J."/>
            <person name="Goldberg J."/>
            <person name="Griggs A."/>
            <person name="Gujja S."/>
            <person name="Hansen M."/>
            <person name="Howarth C."/>
            <person name="Imamovic A."/>
            <person name="Ireland A."/>
            <person name="Larimer J."/>
            <person name="McCowan C."/>
            <person name="Murphy C."/>
            <person name="Pearson M."/>
            <person name="Poon T.W."/>
            <person name="Priest M."/>
            <person name="Roberts A."/>
            <person name="Saif S."/>
            <person name="Shea T."/>
            <person name="Sykes S."/>
            <person name="Wortman J."/>
            <person name="Nusbaum C."/>
            <person name="Birren B."/>
        </authorList>
    </citation>
    <scope>NUCLEOTIDE SEQUENCE</scope>
    <source>
        <strain evidence="1">54008</strain>
    </source>
</reference>
<evidence type="ECO:0008006" key="2">
    <source>
        <dbReference type="Google" id="ProtNLM"/>
    </source>
</evidence>
<reference evidence="1" key="1">
    <citation type="submission" date="2011-11" db="EMBL/GenBank/DDBJ databases">
        <title>The Genome Sequence of Fusarium oxysporum PHW808.</title>
        <authorList>
            <consortium name="The Broad Institute Genome Sequencing Platform"/>
            <person name="Ma L.-J."/>
            <person name="Gale L.R."/>
            <person name="Schwartz D.C."/>
            <person name="Zhou S."/>
            <person name="Corby-Kistler H."/>
            <person name="Young S.K."/>
            <person name="Zeng Q."/>
            <person name="Gargeya S."/>
            <person name="Fitzgerald M."/>
            <person name="Haas B."/>
            <person name="Abouelleil A."/>
            <person name="Alvarado L."/>
            <person name="Arachchi H.M."/>
            <person name="Berlin A."/>
            <person name="Brown A."/>
            <person name="Chapman S.B."/>
            <person name="Chen Z."/>
            <person name="Dunbar C."/>
            <person name="Freedman E."/>
            <person name="Gearin G."/>
            <person name="Goldberg J."/>
            <person name="Griggs A."/>
            <person name="Gujja S."/>
            <person name="Heiman D."/>
            <person name="Howarth C."/>
            <person name="Larson L."/>
            <person name="Lui A."/>
            <person name="MacDonald P.J.P."/>
            <person name="Montmayeur A."/>
            <person name="Murphy C."/>
            <person name="Neiman D."/>
            <person name="Pearson M."/>
            <person name="Priest M."/>
            <person name="Roberts A."/>
            <person name="Saif S."/>
            <person name="Shea T."/>
            <person name="Shenoy N."/>
            <person name="Sisk P."/>
            <person name="Stolte C."/>
            <person name="Sykes S."/>
            <person name="Wortman J."/>
            <person name="Nusbaum C."/>
            <person name="Birren B."/>
        </authorList>
    </citation>
    <scope>NUCLEOTIDE SEQUENCE [LARGE SCALE GENOMIC DNA]</scope>
    <source>
        <strain evidence="1">54008</strain>
    </source>
</reference>
<dbReference type="EMBL" id="KK033310">
    <property type="protein sequence ID" value="EXL68184.1"/>
    <property type="molecule type" value="Genomic_DNA"/>
</dbReference>
<sequence>MNVTGATVFLTNQTVEALKSLYGKHMPHWDKGRRTLSNISTPVHGSAHSVPVLASTGWRIPSSGDCRLYRAVCSTDALEEFCSLLLSARFGSADIFLDVFGKVSLDSFVNDEHVRACNNPSDQGHEGVCYAHAVATVVHMALIRIVDREGGCPRIQTIREQILTMFPAREGGWTAVKVLQQAAVWYRPLKFKAVDENSARQAVLRRRPVLTAFHLSHSAWNTFSKYFDTKGRVLNLATMHLHRRGKDGGGHAVVLTRCNPQSLTFINSWGSDWGNNGSFSVENARVLELDLDNGLNIPARFYDIYWLENDLTPEPLKRTSECIEL</sequence>
<dbReference type="InterPro" id="IPR038765">
    <property type="entry name" value="Papain-like_cys_pep_sf"/>
</dbReference>
<protein>
    <recommendedName>
        <fullName evidence="2">Peptidase C1A papain C-terminal domain-containing protein</fullName>
    </recommendedName>
</protein>
<dbReference type="HOGENOM" id="CLU_855404_0_0_1"/>
<dbReference type="OrthoDB" id="3789175at2759"/>
<dbReference type="SUPFAM" id="SSF54001">
    <property type="entry name" value="Cysteine proteinases"/>
    <property type="match status" value="1"/>
</dbReference>
<organism evidence="1">
    <name type="scientific">Fusarium oxysporum f. sp. conglutinans race 2 54008</name>
    <dbReference type="NCBI Taxonomy" id="1089457"/>
    <lineage>
        <taxon>Eukaryota</taxon>
        <taxon>Fungi</taxon>
        <taxon>Dikarya</taxon>
        <taxon>Ascomycota</taxon>
        <taxon>Pezizomycotina</taxon>
        <taxon>Sordariomycetes</taxon>
        <taxon>Hypocreomycetidae</taxon>
        <taxon>Hypocreales</taxon>
        <taxon>Nectriaceae</taxon>
        <taxon>Fusarium</taxon>
        <taxon>Fusarium oxysporum species complex</taxon>
    </lineage>
</organism>
<evidence type="ECO:0000313" key="1">
    <source>
        <dbReference type="EMBL" id="EXL68184.1"/>
    </source>
</evidence>
<proteinExistence type="predicted"/>
<dbReference type="AlphaFoldDB" id="X0I4H1"/>